<dbReference type="AlphaFoldDB" id="A0AAE1BB31"/>
<comment type="caution">
    <text evidence="2">The sequence shown here is derived from an EMBL/GenBank/DDBJ whole genome shotgun (WGS) entry which is preliminary data.</text>
</comment>
<keyword evidence="3" id="KW-1185">Reference proteome</keyword>
<feature type="region of interest" description="Disordered" evidence="1">
    <location>
        <begin position="338"/>
        <end position="361"/>
    </location>
</feature>
<gene>
    <name evidence="2" type="ORF">RRG08_012274</name>
</gene>
<dbReference type="Proteomes" id="UP001283361">
    <property type="component" value="Unassembled WGS sequence"/>
</dbReference>
<organism evidence="2 3">
    <name type="scientific">Elysia crispata</name>
    <name type="common">lettuce slug</name>
    <dbReference type="NCBI Taxonomy" id="231223"/>
    <lineage>
        <taxon>Eukaryota</taxon>
        <taxon>Metazoa</taxon>
        <taxon>Spiralia</taxon>
        <taxon>Lophotrochozoa</taxon>
        <taxon>Mollusca</taxon>
        <taxon>Gastropoda</taxon>
        <taxon>Heterobranchia</taxon>
        <taxon>Euthyneura</taxon>
        <taxon>Panpulmonata</taxon>
        <taxon>Sacoglossa</taxon>
        <taxon>Placobranchoidea</taxon>
        <taxon>Plakobranchidae</taxon>
        <taxon>Elysia</taxon>
    </lineage>
</organism>
<evidence type="ECO:0000256" key="1">
    <source>
        <dbReference type="SAM" id="MobiDB-lite"/>
    </source>
</evidence>
<dbReference type="EMBL" id="JAWDGP010000216">
    <property type="protein sequence ID" value="KAK3802759.1"/>
    <property type="molecule type" value="Genomic_DNA"/>
</dbReference>
<proteinExistence type="predicted"/>
<evidence type="ECO:0000313" key="2">
    <source>
        <dbReference type="EMBL" id="KAK3802759.1"/>
    </source>
</evidence>
<name>A0AAE1BB31_9GAST</name>
<sequence>MPAKWKHQMRSFQRIDRSPGRGGEIVGWNMAATREDAGKRHRGKRSALILKREGGKTGYTMNLISKTPVTVWQSVHPHTCCILVFQARSKRSAVAELRVFFSLPCPALFVCVSCEAPQTFQTKIGCALVGTNKVSPATGSVRTAAFLAASCEYCDRGDCGNGIVPDQGSHTIDHRNVLPILTRRTCVLVTGPLSLPNQARVCFIHARLVCSGIRPRQPESFLAINTTRAGGSMTWSELSCEHNNKNPNLSDTPRTACGSRGCTEPEIQFSTRDVLFGAENCATTRKIRYYSQLRKYGTRSGELLGKFASDAAKLGDLVPVPVLNSWFWCQTKRNRKRSLKEIDSKPGQRGKKKGRDRQAPMLSMENRLKQIGRYRLDQKRLGALVTMSEDLDLLLRYTANHGRQEKHS</sequence>
<protein>
    <submittedName>
        <fullName evidence="2">Uncharacterized protein</fullName>
    </submittedName>
</protein>
<accession>A0AAE1BB31</accession>
<reference evidence="2" key="1">
    <citation type="journal article" date="2023" name="G3 (Bethesda)">
        <title>A reference genome for the long-term kleptoplast-retaining sea slug Elysia crispata morphotype clarki.</title>
        <authorList>
            <person name="Eastman K.E."/>
            <person name="Pendleton A.L."/>
            <person name="Shaikh M.A."/>
            <person name="Suttiyut T."/>
            <person name="Ogas R."/>
            <person name="Tomko P."/>
            <person name="Gavelis G."/>
            <person name="Widhalm J.R."/>
            <person name="Wisecaver J.H."/>
        </authorList>
    </citation>
    <scope>NUCLEOTIDE SEQUENCE</scope>
    <source>
        <strain evidence="2">ECLA1</strain>
    </source>
</reference>
<evidence type="ECO:0000313" key="3">
    <source>
        <dbReference type="Proteomes" id="UP001283361"/>
    </source>
</evidence>